<evidence type="ECO:0000313" key="7">
    <source>
        <dbReference type="Proteomes" id="UP001162131"/>
    </source>
</evidence>
<evidence type="ECO:0000259" key="5">
    <source>
        <dbReference type="PROSITE" id="PS51746"/>
    </source>
</evidence>
<dbReference type="Proteomes" id="UP001162131">
    <property type="component" value="Unassembled WGS sequence"/>
</dbReference>
<keyword evidence="4" id="KW-1133">Transmembrane helix</keyword>
<evidence type="ECO:0000256" key="1">
    <source>
        <dbReference type="ARBA" id="ARBA00004370"/>
    </source>
</evidence>
<evidence type="ECO:0000256" key="2">
    <source>
        <dbReference type="ARBA" id="ARBA00023136"/>
    </source>
</evidence>
<proteinExistence type="predicted"/>
<comment type="caution">
    <text evidence="6">The sequence shown here is derived from an EMBL/GenBank/DDBJ whole genome shotgun (WGS) entry which is preliminary data.</text>
</comment>
<dbReference type="GO" id="GO:0016020">
    <property type="term" value="C:membrane"/>
    <property type="evidence" value="ECO:0007669"/>
    <property type="project" value="UniProtKB-SubCell"/>
</dbReference>
<dbReference type="GO" id="GO:0004722">
    <property type="term" value="F:protein serine/threonine phosphatase activity"/>
    <property type="evidence" value="ECO:0007669"/>
    <property type="project" value="InterPro"/>
</dbReference>
<dbReference type="Pfam" id="PF00481">
    <property type="entry name" value="PP2C"/>
    <property type="match status" value="1"/>
</dbReference>
<evidence type="ECO:0000256" key="4">
    <source>
        <dbReference type="SAM" id="Phobius"/>
    </source>
</evidence>
<dbReference type="SUPFAM" id="SSF81606">
    <property type="entry name" value="PP2C-like"/>
    <property type="match status" value="1"/>
</dbReference>
<feature type="transmembrane region" description="Helical" evidence="4">
    <location>
        <begin position="44"/>
        <end position="62"/>
    </location>
</feature>
<keyword evidence="7" id="KW-1185">Reference proteome</keyword>
<dbReference type="EMBL" id="CAJZBQ010000016">
    <property type="protein sequence ID" value="CAG9316729.1"/>
    <property type="molecule type" value="Genomic_DNA"/>
</dbReference>
<dbReference type="Gene3D" id="3.60.40.10">
    <property type="entry name" value="PPM-type phosphatase domain"/>
    <property type="match status" value="1"/>
</dbReference>
<evidence type="ECO:0000313" key="6">
    <source>
        <dbReference type="EMBL" id="CAG9316729.1"/>
    </source>
</evidence>
<sequence length="549" mass="61725">MGHDFTFPIISSKVYLGIALNSKLIKYFINAVLILLFSWFNSSFSLIIFTAYFSYILINFLFNHFSIFMGNCSCSKASENFDTFSYSESVSIKIKERDYSGRITHNEKVDFKVTSPVYQHSQEIQLSPYKFFISGCVLPGLDPRGMMEKECQDNLFFIEKEGSILAALFDGHGREGLKVVEFCNKFMKEYFKNNASDFKAHPKEALDSIIEECDHALSQPSSKVDPLISGTTAVVMYIDETGLYVASVGDSRAILATVPKKNEEVQQPPRVDKNNLYKRFVEPSRILNPLALTVDQKPNHQEELERIQKAGGKVQQLTDDRGNKVGPFRVWKKNGTLPGLAMSRSIGDGIGKECGVIATPIFHSFQLFPGKDQFIVAGSDGVWDVMENIEVANFVDKFRGRSTKTVRKETIYPISPENSSIAHLLAEESRYRWYGICEDEDVMIDDISVIVIEINSLMPSSSLSNLDVEDRRTLRLNSVGNIPTESTQMQPGTLRGDAVRGSFIPAKDPNAKKKRVDPKRGSYLPAGQEEESHETLDGVPFVDEENKQQ</sequence>
<dbReference type="InterPro" id="IPR001932">
    <property type="entry name" value="PPM-type_phosphatase-like_dom"/>
</dbReference>
<feature type="domain" description="PPM-type phosphatase" evidence="5">
    <location>
        <begin position="135"/>
        <end position="454"/>
    </location>
</feature>
<dbReference type="AlphaFoldDB" id="A0AAU9IRQ5"/>
<dbReference type="SMART" id="SM00332">
    <property type="entry name" value="PP2Cc"/>
    <property type="match status" value="1"/>
</dbReference>
<dbReference type="InterPro" id="IPR015655">
    <property type="entry name" value="PP2C"/>
</dbReference>
<keyword evidence="4" id="KW-0812">Transmembrane</keyword>
<comment type="subcellular location">
    <subcellularLocation>
        <location evidence="1">Membrane</location>
    </subcellularLocation>
</comment>
<gene>
    <name evidence="6" type="ORF">BSTOLATCC_MIC16832</name>
</gene>
<feature type="compositionally biased region" description="Polar residues" evidence="3">
    <location>
        <begin position="482"/>
        <end position="491"/>
    </location>
</feature>
<feature type="transmembrane region" description="Helical" evidence="4">
    <location>
        <begin position="14"/>
        <end position="37"/>
    </location>
</feature>
<dbReference type="InterPro" id="IPR036457">
    <property type="entry name" value="PPM-type-like_dom_sf"/>
</dbReference>
<dbReference type="PROSITE" id="PS51746">
    <property type="entry name" value="PPM_2"/>
    <property type="match status" value="1"/>
</dbReference>
<name>A0AAU9IRQ5_9CILI</name>
<organism evidence="6 7">
    <name type="scientific">Blepharisma stoltei</name>
    <dbReference type="NCBI Taxonomy" id="1481888"/>
    <lineage>
        <taxon>Eukaryota</taxon>
        <taxon>Sar</taxon>
        <taxon>Alveolata</taxon>
        <taxon>Ciliophora</taxon>
        <taxon>Postciliodesmatophora</taxon>
        <taxon>Heterotrichea</taxon>
        <taxon>Heterotrichida</taxon>
        <taxon>Blepharismidae</taxon>
        <taxon>Blepharisma</taxon>
    </lineage>
</organism>
<evidence type="ECO:0000256" key="3">
    <source>
        <dbReference type="SAM" id="MobiDB-lite"/>
    </source>
</evidence>
<protein>
    <recommendedName>
        <fullName evidence="5">PPM-type phosphatase domain-containing protein</fullName>
    </recommendedName>
</protein>
<reference evidence="6" key="1">
    <citation type="submission" date="2021-09" db="EMBL/GenBank/DDBJ databases">
        <authorList>
            <consortium name="AG Swart"/>
            <person name="Singh M."/>
            <person name="Singh A."/>
            <person name="Seah K."/>
            <person name="Emmerich C."/>
        </authorList>
    </citation>
    <scope>NUCLEOTIDE SEQUENCE</scope>
    <source>
        <strain evidence="6">ATCC30299</strain>
    </source>
</reference>
<keyword evidence="2 4" id="KW-0472">Membrane</keyword>
<accession>A0AAU9IRQ5</accession>
<feature type="region of interest" description="Disordered" evidence="3">
    <location>
        <begin position="482"/>
        <end position="549"/>
    </location>
</feature>
<dbReference type="CDD" id="cd00143">
    <property type="entry name" value="PP2Cc"/>
    <property type="match status" value="1"/>
</dbReference>
<dbReference type="PANTHER" id="PTHR47992">
    <property type="entry name" value="PROTEIN PHOSPHATASE"/>
    <property type="match status" value="1"/>
</dbReference>